<comment type="similarity">
    <text evidence="1 5">Belongs to the CoaE family.</text>
</comment>
<evidence type="ECO:0000256" key="5">
    <source>
        <dbReference type="HAMAP-Rule" id="MF_00376"/>
    </source>
</evidence>
<evidence type="ECO:0000256" key="6">
    <source>
        <dbReference type="NCBIfam" id="TIGR00152"/>
    </source>
</evidence>
<dbReference type="Proteomes" id="UP000243629">
    <property type="component" value="Unassembled WGS sequence"/>
</dbReference>
<keyword evidence="5" id="KW-0963">Cytoplasm</keyword>
<dbReference type="PANTHER" id="PTHR10695:SF46">
    <property type="entry name" value="BIFUNCTIONAL COENZYME A SYNTHASE-RELATED"/>
    <property type="match status" value="1"/>
</dbReference>
<dbReference type="CDD" id="cd02022">
    <property type="entry name" value="DPCK"/>
    <property type="match status" value="1"/>
</dbReference>
<comment type="catalytic activity">
    <reaction evidence="5">
        <text>3'-dephospho-CoA + ATP = ADP + CoA + H(+)</text>
        <dbReference type="Rhea" id="RHEA:18245"/>
        <dbReference type="ChEBI" id="CHEBI:15378"/>
        <dbReference type="ChEBI" id="CHEBI:30616"/>
        <dbReference type="ChEBI" id="CHEBI:57287"/>
        <dbReference type="ChEBI" id="CHEBI:57328"/>
        <dbReference type="ChEBI" id="CHEBI:456216"/>
        <dbReference type="EC" id="2.7.1.24"/>
    </reaction>
</comment>
<evidence type="ECO:0000313" key="7">
    <source>
        <dbReference type="EMBL" id="SFM49488.1"/>
    </source>
</evidence>
<dbReference type="SUPFAM" id="SSF52540">
    <property type="entry name" value="P-loop containing nucleoside triphosphate hydrolases"/>
    <property type="match status" value="1"/>
</dbReference>
<dbReference type="GO" id="GO:0005524">
    <property type="term" value="F:ATP binding"/>
    <property type="evidence" value="ECO:0007669"/>
    <property type="project" value="UniProtKB-UniRule"/>
</dbReference>
<dbReference type="GO" id="GO:0004140">
    <property type="term" value="F:dephospho-CoA kinase activity"/>
    <property type="evidence" value="ECO:0007669"/>
    <property type="project" value="UniProtKB-UniRule"/>
</dbReference>
<reference evidence="8" key="1">
    <citation type="submission" date="2016-10" db="EMBL/GenBank/DDBJ databases">
        <authorList>
            <person name="Varghese N."/>
            <person name="Submissions S."/>
        </authorList>
    </citation>
    <scope>NUCLEOTIDE SEQUENCE [LARGE SCALE GENOMIC DNA]</scope>
    <source>
        <strain evidence="8">DSM 24213</strain>
    </source>
</reference>
<dbReference type="HAMAP" id="MF_00376">
    <property type="entry name" value="Dephospho_CoA_kinase"/>
    <property type="match status" value="1"/>
</dbReference>
<protein>
    <recommendedName>
        <fullName evidence="5 6">Dephospho-CoA kinase</fullName>
        <ecNumber evidence="5 6">2.7.1.24</ecNumber>
    </recommendedName>
    <alternativeName>
        <fullName evidence="5">Dephosphocoenzyme A kinase</fullName>
    </alternativeName>
</protein>
<sequence length="225" mass="24552">MPSTGGCFIIPADHVNEGATVDTPLIIGLTGGIGSGKSAAAERFASQHGIHVVDADIKSRVVVEPGRPALGQIVDRFGQAVLQADGQLDRAALRQRVFAEPAERQWLEQLLHPLIRDEIVTDLHSAQSPYALLVSPLLVESGQHRLTRRVLVIDVPQALQISRTLARDGVPEAQVRAILQAQASREERLRHAHDVIVNDRDLATLHAGVDRLHQYYLSLREGAKP</sequence>
<dbReference type="NCBIfam" id="TIGR00152">
    <property type="entry name" value="dephospho-CoA kinase"/>
    <property type="match status" value="1"/>
</dbReference>
<dbReference type="EC" id="2.7.1.24" evidence="5 6"/>
<gene>
    <name evidence="5" type="primary">coaE</name>
    <name evidence="7" type="ORF">SAMN05216217_106108</name>
</gene>
<comment type="subcellular location">
    <subcellularLocation>
        <location evidence="5">Cytoplasm</location>
    </subcellularLocation>
</comment>
<dbReference type="GO" id="GO:0015937">
    <property type="term" value="P:coenzyme A biosynthetic process"/>
    <property type="evidence" value="ECO:0007669"/>
    <property type="project" value="UniProtKB-UniRule"/>
</dbReference>
<evidence type="ECO:0000256" key="4">
    <source>
        <dbReference type="ARBA" id="ARBA00022993"/>
    </source>
</evidence>
<comment type="pathway">
    <text evidence="5">Cofactor biosynthesis; coenzyme A biosynthesis; CoA from (R)-pantothenate: step 5/5.</text>
</comment>
<feature type="binding site" evidence="5">
    <location>
        <begin position="34"/>
        <end position="39"/>
    </location>
    <ligand>
        <name>ATP</name>
        <dbReference type="ChEBI" id="CHEBI:30616"/>
    </ligand>
</feature>
<dbReference type="InterPro" id="IPR027417">
    <property type="entry name" value="P-loop_NTPase"/>
</dbReference>
<name>A0A1I4RB12_9GAMM</name>
<dbReference type="PROSITE" id="PS51219">
    <property type="entry name" value="DPCK"/>
    <property type="match status" value="1"/>
</dbReference>
<dbReference type="PANTHER" id="PTHR10695">
    <property type="entry name" value="DEPHOSPHO-COA KINASE-RELATED"/>
    <property type="match status" value="1"/>
</dbReference>
<dbReference type="Pfam" id="PF01121">
    <property type="entry name" value="CoaE"/>
    <property type="match status" value="1"/>
</dbReference>
<organism evidence="7 8">
    <name type="scientific">Halopseudomonas yangmingensis</name>
    <dbReference type="NCBI Taxonomy" id="1720063"/>
    <lineage>
        <taxon>Bacteria</taxon>
        <taxon>Pseudomonadati</taxon>
        <taxon>Pseudomonadota</taxon>
        <taxon>Gammaproteobacteria</taxon>
        <taxon>Pseudomonadales</taxon>
        <taxon>Pseudomonadaceae</taxon>
        <taxon>Halopseudomonas</taxon>
    </lineage>
</organism>
<dbReference type="GO" id="GO:0005737">
    <property type="term" value="C:cytoplasm"/>
    <property type="evidence" value="ECO:0007669"/>
    <property type="project" value="UniProtKB-SubCell"/>
</dbReference>
<comment type="function">
    <text evidence="5">Catalyzes the phosphorylation of the 3'-hydroxyl group of dephosphocoenzyme A to form coenzyme A.</text>
</comment>
<dbReference type="AlphaFoldDB" id="A0A1I4RB12"/>
<dbReference type="STRING" id="1720063.SAMN05216217_106108"/>
<proteinExistence type="inferred from homology"/>
<keyword evidence="3 5" id="KW-0067">ATP-binding</keyword>
<keyword evidence="5" id="KW-0808">Transferase</keyword>
<dbReference type="InterPro" id="IPR001977">
    <property type="entry name" value="Depp_CoAkinase"/>
</dbReference>
<evidence type="ECO:0000256" key="3">
    <source>
        <dbReference type="ARBA" id="ARBA00022840"/>
    </source>
</evidence>
<evidence type="ECO:0000313" key="8">
    <source>
        <dbReference type="Proteomes" id="UP000243629"/>
    </source>
</evidence>
<keyword evidence="4 5" id="KW-0173">Coenzyme A biosynthesis</keyword>
<dbReference type="EMBL" id="FOUI01000006">
    <property type="protein sequence ID" value="SFM49488.1"/>
    <property type="molecule type" value="Genomic_DNA"/>
</dbReference>
<accession>A0A1I4RB12</accession>
<dbReference type="Gene3D" id="3.40.50.300">
    <property type="entry name" value="P-loop containing nucleotide triphosphate hydrolases"/>
    <property type="match status" value="1"/>
</dbReference>
<evidence type="ECO:0000256" key="1">
    <source>
        <dbReference type="ARBA" id="ARBA00009018"/>
    </source>
</evidence>
<dbReference type="UniPathway" id="UPA00241">
    <property type="reaction ID" value="UER00356"/>
</dbReference>
<evidence type="ECO:0000256" key="2">
    <source>
        <dbReference type="ARBA" id="ARBA00022741"/>
    </source>
</evidence>
<keyword evidence="5 7" id="KW-0418">Kinase</keyword>
<keyword evidence="8" id="KW-1185">Reference proteome</keyword>
<keyword evidence="2 5" id="KW-0547">Nucleotide-binding</keyword>